<keyword evidence="4" id="KW-0862">Zinc</keyword>
<organism evidence="7 8">
    <name type="scientific">Mycolicibacterium boenickei</name>
    <dbReference type="NCBI Taxonomy" id="146017"/>
    <lineage>
        <taxon>Bacteria</taxon>
        <taxon>Bacillati</taxon>
        <taxon>Actinomycetota</taxon>
        <taxon>Actinomycetes</taxon>
        <taxon>Mycobacteriales</taxon>
        <taxon>Mycobacteriaceae</taxon>
        <taxon>Mycolicibacterium</taxon>
    </lineage>
</organism>
<evidence type="ECO:0000256" key="4">
    <source>
        <dbReference type="ARBA" id="ARBA00022833"/>
    </source>
</evidence>
<dbReference type="GO" id="GO:0046872">
    <property type="term" value="F:metal ion binding"/>
    <property type="evidence" value="ECO:0007669"/>
    <property type="project" value="UniProtKB-KW"/>
</dbReference>
<name>A0AAX3A0V7_9MYCO</name>
<dbReference type="EMBL" id="CP060016">
    <property type="protein sequence ID" value="UNC00904.1"/>
    <property type="molecule type" value="Genomic_DNA"/>
</dbReference>
<evidence type="ECO:0000256" key="3">
    <source>
        <dbReference type="ARBA" id="ARBA00022801"/>
    </source>
</evidence>
<keyword evidence="2" id="KW-0479">Metal-binding</keyword>
<accession>A0AAX3A0V7</accession>
<dbReference type="Pfam" id="PF18089">
    <property type="entry name" value="DAPG_hydrolase"/>
    <property type="match status" value="1"/>
</dbReference>
<evidence type="ECO:0000256" key="2">
    <source>
        <dbReference type="ARBA" id="ARBA00022723"/>
    </source>
</evidence>
<sequence>MNPITYYAVGTQKLVKSNAERIRKKPYANYFNPDVFVPDEVLDALKAPLDPGQALGKSAADLNRLLEPGYLDGETGYCGFDDGTGYTASLVKFPGATAEMFRWWFWWHSFEPERYSLWHPWCHADIWRSDPDTETAPGLSDVQRYVGSTHHINEYIGQDPLDIEITFIDPAQWGLDTDRFDSAGISGHACGNVLMKDSHIRLATMIHLIRDTDDGFELRSRYWIGDAAEPQQPPAPGVPQLTEVEGFSGERQAYEQLIHDQTEFTHLATFLPAIYQEFGPERR</sequence>
<comment type="similarity">
    <text evidence="5">Belongs to the DAPG/phloretin hydrolase family.</text>
</comment>
<evidence type="ECO:0000256" key="1">
    <source>
        <dbReference type="ARBA" id="ARBA00001947"/>
    </source>
</evidence>
<feature type="domain" description="DAPG hydrolase PhiG" evidence="6">
    <location>
        <begin position="58"/>
        <end position="276"/>
    </location>
</feature>
<dbReference type="Proteomes" id="UP001162885">
    <property type="component" value="Chromosome"/>
</dbReference>
<dbReference type="GO" id="GO:0016787">
    <property type="term" value="F:hydrolase activity"/>
    <property type="evidence" value="ECO:0007669"/>
    <property type="project" value="UniProtKB-KW"/>
</dbReference>
<evidence type="ECO:0000313" key="8">
    <source>
        <dbReference type="Proteomes" id="UP001162885"/>
    </source>
</evidence>
<protein>
    <recommendedName>
        <fullName evidence="6">DAPG hydrolase PhiG domain-containing protein</fullName>
    </recommendedName>
</protein>
<dbReference type="InterPro" id="IPR041526">
    <property type="entry name" value="DAPG_hydrolase"/>
</dbReference>
<evidence type="ECO:0000256" key="5">
    <source>
        <dbReference type="ARBA" id="ARBA00023459"/>
    </source>
</evidence>
<gene>
    <name evidence="7" type="ORF">H5U98_05650</name>
</gene>
<dbReference type="AlphaFoldDB" id="A0AAX3A0V7"/>
<reference evidence="7 8" key="1">
    <citation type="journal article" date="2022" name="BMC Genomics">
        <title>Comparative genome analysis of mycobacteria focusing on tRNA and non-coding RNA.</title>
        <authorList>
            <person name="Behra P.R.K."/>
            <person name="Pettersson B.M.F."/>
            <person name="Ramesh M."/>
            <person name="Das S."/>
            <person name="Dasgupta S."/>
            <person name="Kirsebom L.A."/>
        </authorList>
    </citation>
    <scope>NUCLEOTIDE SEQUENCE [LARGE SCALE GENOMIC DNA]</scope>
    <source>
        <strain evidence="7 8">DSM 44677</strain>
    </source>
</reference>
<evidence type="ECO:0000313" key="7">
    <source>
        <dbReference type="EMBL" id="UNC00904.1"/>
    </source>
</evidence>
<comment type="cofactor">
    <cofactor evidence="1">
        <name>Zn(2+)</name>
        <dbReference type="ChEBI" id="CHEBI:29105"/>
    </cofactor>
</comment>
<keyword evidence="3" id="KW-0378">Hydrolase</keyword>
<proteinExistence type="inferred from homology"/>
<dbReference type="RefSeq" id="WP_077740549.1">
    <property type="nucleotide sequence ID" value="NZ_AP022579.1"/>
</dbReference>
<evidence type="ECO:0000259" key="6">
    <source>
        <dbReference type="Pfam" id="PF18089"/>
    </source>
</evidence>